<organism evidence="5">
    <name type="scientific">marine sediment metagenome</name>
    <dbReference type="NCBI Taxonomy" id="412755"/>
    <lineage>
        <taxon>unclassified sequences</taxon>
        <taxon>metagenomes</taxon>
        <taxon>ecological metagenomes</taxon>
    </lineage>
</organism>
<comment type="caution">
    <text evidence="5">The sequence shown here is derived from an EMBL/GenBank/DDBJ whole genome shotgun (WGS) entry which is preliminary data.</text>
</comment>
<dbReference type="PANTHER" id="PTHR43334:SF1">
    <property type="entry name" value="3-HYDROXYPROPIONATE--COA LIGASE [ADP-FORMING]"/>
    <property type="match status" value="1"/>
</dbReference>
<dbReference type="InterPro" id="IPR003781">
    <property type="entry name" value="CoA-bd"/>
</dbReference>
<keyword evidence="2" id="KW-0547">Nucleotide-binding</keyword>
<proteinExistence type="predicted"/>
<evidence type="ECO:0000256" key="1">
    <source>
        <dbReference type="ARBA" id="ARBA00022598"/>
    </source>
</evidence>
<dbReference type="InterPro" id="IPR051538">
    <property type="entry name" value="Acyl-CoA_Synth/Transferase"/>
</dbReference>
<accession>X1FHY4</accession>
<evidence type="ECO:0000313" key="5">
    <source>
        <dbReference type="EMBL" id="GAH32135.1"/>
    </source>
</evidence>
<protein>
    <recommendedName>
        <fullName evidence="4">CoA-binding domain-containing protein</fullName>
    </recommendedName>
</protein>
<feature type="non-terminal residue" evidence="5">
    <location>
        <position position="1"/>
    </location>
</feature>
<reference evidence="5" key="1">
    <citation type="journal article" date="2014" name="Front. Microbiol.">
        <title>High frequency of phylogenetically diverse reductive dehalogenase-homologous genes in deep subseafloor sedimentary metagenomes.</title>
        <authorList>
            <person name="Kawai M."/>
            <person name="Futagami T."/>
            <person name="Toyoda A."/>
            <person name="Takaki Y."/>
            <person name="Nishi S."/>
            <person name="Hori S."/>
            <person name="Arai W."/>
            <person name="Tsubouchi T."/>
            <person name="Morono Y."/>
            <person name="Uchiyama I."/>
            <person name="Ito T."/>
            <person name="Fujiyama A."/>
            <person name="Inagaki F."/>
            <person name="Takami H."/>
        </authorList>
    </citation>
    <scope>NUCLEOTIDE SEQUENCE</scope>
    <source>
        <strain evidence="5">Expedition CK06-06</strain>
    </source>
</reference>
<evidence type="ECO:0000256" key="2">
    <source>
        <dbReference type="ARBA" id="ARBA00022741"/>
    </source>
</evidence>
<name>X1FHY4_9ZZZZ</name>
<feature type="domain" description="CoA-binding" evidence="4">
    <location>
        <begin position="4"/>
        <end position="56"/>
    </location>
</feature>
<evidence type="ECO:0000259" key="4">
    <source>
        <dbReference type="Pfam" id="PF02629"/>
    </source>
</evidence>
<dbReference type="InterPro" id="IPR036291">
    <property type="entry name" value="NAD(P)-bd_dom_sf"/>
</dbReference>
<sequence>NPKTKEIMGFKAYKSVLDVPEDIDIALFVIPSKFVNSTAEECGKKGIKGLVIITAGFKEIGGEGITRE</sequence>
<keyword evidence="3" id="KW-0067">ATP-binding</keyword>
<dbReference type="GO" id="GO:0005524">
    <property type="term" value="F:ATP binding"/>
    <property type="evidence" value="ECO:0007669"/>
    <property type="project" value="UniProtKB-KW"/>
</dbReference>
<evidence type="ECO:0000256" key="3">
    <source>
        <dbReference type="ARBA" id="ARBA00022840"/>
    </source>
</evidence>
<gene>
    <name evidence="5" type="ORF">S03H2_23666</name>
</gene>
<dbReference type="SUPFAM" id="SSF51735">
    <property type="entry name" value="NAD(P)-binding Rossmann-fold domains"/>
    <property type="match status" value="1"/>
</dbReference>
<dbReference type="EMBL" id="BARU01012975">
    <property type="protein sequence ID" value="GAH32135.1"/>
    <property type="molecule type" value="Genomic_DNA"/>
</dbReference>
<keyword evidence="1" id="KW-0436">Ligase</keyword>
<dbReference type="PANTHER" id="PTHR43334">
    <property type="entry name" value="ACETATE--COA LIGASE [ADP-FORMING]"/>
    <property type="match status" value="1"/>
</dbReference>
<dbReference type="AlphaFoldDB" id="X1FHY4"/>
<dbReference type="Pfam" id="PF02629">
    <property type="entry name" value="CoA_binding"/>
    <property type="match status" value="1"/>
</dbReference>
<dbReference type="Gene3D" id="3.40.50.720">
    <property type="entry name" value="NAD(P)-binding Rossmann-like Domain"/>
    <property type="match status" value="1"/>
</dbReference>
<dbReference type="GO" id="GO:0016874">
    <property type="term" value="F:ligase activity"/>
    <property type="evidence" value="ECO:0007669"/>
    <property type="project" value="UniProtKB-KW"/>
</dbReference>